<dbReference type="SMART" id="SM00015">
    <property type="entry name" value="IQ"/>
    <property type="match status" value="1"/>
</dbReference>
<proteinExistence type="predicted"/>
<dbReference type="PROSITE" id="PS50309">
    <property type="entry name" value="DC"/>
    <property type="match status" value="1"/>
</dbReference>
<evidence type="ECO:0008006" key="7">
    <source>
        <dbReference type="Google" id="ProtNLM"/>
    </source>
</evidence>
<dbReference type="Gene3D" id="3.10.20.230">
    <property type="entry name" value="Doublecortin domain"/>
    <property type="match status" value="1"/>
</dbReference>
<dbReference type="PROSITE" id="PS50096">
    <property type="entry name" value="IQ"/>
    <property type="match status" value="1"/>
</dbReference>
<dbReference type="SUPFAM" id="SSF89837">
    <property type="entry name" value="Doublecortin (DC)"/>
    <property type="match status" value="2"/>
</dbReference>
<dbReference type="InterPro" id="IPR036392">
    <property type="entry name" value="PLAT/LH2_dom_sf"/>
</dbReference>
<accession>A0ABR1BL75</accession>
<feature type="compositionally biased region" description="Low complexity" evidence="2">
    <location>
        <begin position="266"/>
        <end position="281"/>
    </location>
</feature>
<gene>
    <name evidence="5" type="primary">Necator_chrI.g508</name>
    <name evidence="5" type="ORF">RB195_004386</name>
</gene>
<evidence type="ECO:0000313" key="5">
    <source>
        <dbReference type="EMBL" id="KAK6726038.1"/>
    </source>
</evidence>
<organism evidence="5 6">
    <name type="scientific">Necator americanus</name>
    <name type="common">Human hookworm</name>
    <dbReference type="NCBI Taxonomy" id="51031"/>
    <lineage>
        <taxon>Eukaryota</taxon>
        <taxon>Metazoa</taxon>
        <taxon>Ecdysozoa</taxon>
        <taxon>Nematoda</taxon>
        <taxon>Chromadorea</taxon>
        <taxon>Rhabditida</taxon>
        <taxon>Rhabditina</taxon>
        <taxon>Rhabditomorpha</taxon>
        <taxon>Strongyloidea</taxon>
        <taxon>Ancylostomatidae</taxon>
        <taxon>Bunostominae</taxon>
        <taxon>Necator</taxon>
    </lineage>
</organism>
<feature type="domain" description="Doublecortin" evidence="4">
    <location>
        <begin position="36"/>
        <end position="118"/>
    </location>
</feature>
<feature type="compositionally biased region" description="Low complexity" evidence="2">
    <location>
        <begin position="564"/>
        <end position="577"/>
    </location>
</feature>
<dbReference type="PROSITE" id="PS50095">
    <property type="entry name" value="PLAT"/>
    <property type="match status" value="2"/>
</dbReference>
<dbReference type="EMBL" id="JAVFWL010000001">
    <property type="protein sequence ID" value="KAK6726038.1"/>
    <property type="molecule type" value="Genomic_DNA"/>
</dbReference>
<feature type="domain" description="PLAT" evidence="3">
    <location>
        <begin position="727"/>
        <end position="850"/>
    </location>
</feature>
<dbReference type="SUPFAM" id="SSF49723">
    <property type="entry name" value="Lipase/lipooxygenase domain (PLAT/LH2 domain)"/>
    <property type="match status" value="3"/>
</dbReference>
<evidence type="ECO:0000256" key="2">
    <source>
        <dbReference type="SAM" id="MobiDB-lite"/>
    </source>
</evidence>
<reference evidence="5 6" key="1">
    <citation type="submission" date="2023-08" db="EMBL/GenBank/DDBJ databases">
        <title>A Necator americanus chromosomal reference genome.</title>
        <authorList>
            <person name="Ilik V."/>
            <person name="Petrzelkova K.J."/>
            <person name="Pardy F."/>
            <person name="Fuh T."/>
            <person name="Niatou-Singa F.S."/>
            <person name="Gouil Q."/>
            <person name="Baker L."/>
            <person name="Ritchie M.E."/>
            <person name="Jex A.R."/>
            <person name="Gazzola D."/>
            <person name="Li H."/>
            <person name="Toshio Fujiwara R."/>
            <person name="Zhan B."/>
            <person name="Aroian R.V."/>
            <person name="Pafco B."/>
            <person name="Schwarz E.M."/>
        </authorList>
    </citation>
    <scope>NUCLEOTIDE SEQUENCE [LARGE SCALE GENOMIC DNA]</scope>
    <source>
        <strain evidence="5 6">Aroian</strain>
        <tissue evidence="5">Whole animal</tissue>
    </source>
</reference>
<feature type="compositionally biased region" description="Basic and acidic residues" evidence="2">
    <location>
        <begin position="536"/>
        <end position="550"/>
    </location>
</feature>
<dbReference type="SMART" id="SM00537">
    <property type="entry name" value="DCX"/>
    <property type="match status" value="2"/>
</dbReference>
<evidence type="ECO:0000313" key="6">
    <source>
        <dbReference type="Proteomes" id="UP001303046"/>
    </source>
</evidence>
<feature type="compositionally biased region" description="Polar residues" evidence="2">
    <location>
        <begin position="411"/>
        <end position="425"/>
    </location>
</feature>
<dbReference type="Pfam" id="PF00612">
    <property type="entry name" value="IQ"/>
    <property type="match status" value="1"/>
</dbReference>
<dbReference type="InterPro" id="IPR000048">
    <property type="entry name" value="IQ_motif_EF-hand-BS"/>
</dbReference>
<comment type="caution">
    <text evidence="1">Lacks conserved residue(s) required for the propagation of feature annotation.</text>
</comment>
<feature type="compositionally biased region" description="Polar residues" evidence="2">
    <location>
        <begin position="386"/>
        <end position="401"/>
    </location>
</feature>
<sequence length="1375" mass="155326">MVSSYAHPNIPILPRNGMIRTYDNQDRTFKRPYSAKTVFFYKEGDEYFTGIRVPISKSRYRNIESLLDDLNTNIQMPFGVRRLTTPMGRNSIHEIDDLQHLGKYVATSSKYSRGINLSALERLKKARDQAHQSLHRQNPGGQSFWIPTSPSYKQKLRMSRALGFNVVPSRQVFFVLNGKGRFYRTLLNPMRLPSMEVLLHEVSDGLQAAIFRLYSMDGVRILNVSAILNLSPPKIIACTRIERPYLGTTMLPNIDIHRYISKTNKSASENSDTTSSSVNENGIDKKPRSYHSAIKRNIRKTTGALRQNPIKALPVIPQPQQKTVSAYKTDDSDSGKANSISSRLTDTPKMDEEHEFSFNEELEKTLREAEKRLIPEDDETSEESPKSTPNVDSGRENSNTSRSREDEETRPSTSKTAENSSSRRSVLSEAKKAEMIRKEKQEGESDEEDFIRDDDTDPLAEIYSESDREENLASVAEGDGNEGTQPVDSQSQKEEIQSSVNEKQQNRPTIVRAGTSRSECEENLTTDDEGDAKILPCERPRGSADSDREQILPSDDEAEKPSISRRIQTSQSSREQILLPDDDTTARANPQITRTSTAQSREEQILPSDGEIEEEAATAPQRSMTRTTANSDREEILPSDDEEMNEREKAAIKIQAAFRGYHTRKRLKEVHFTDAPAIIESEGLPGKAIEVPDEGMVQGVVEGQERVPDPAITSRQPTPMPGHEKKMTYTISVTTGNRWGAETEADLYVQLFGDEQTSRKFYLKQEGDWLQSGETRFRQRHMDSFHVETEYLGTINQILIGHEQEGYGAGIFIDYVLITENVMEARQYVCYCSKWFDSGQVDGKIERILHVAAFYYLNSIPDEAMTTQARWEFILHNGREDGTGGTTSNLQIVGYGTTGSSVMQVCNDKTMYNVPDTTLIQVDFGAIGDLLKVRFEVDGAGDQPDFFLEWVELRDLDTDERIAVRIGKWMDFTGKRTKKPQAFREISVFRSGDQPLEILHYEGKVYGGDMRLLKDNTLQAQLVGEFSDSGVFPLKYNANKKEYSFKVECVHLGRINCIKVIGNFSEKGQAILEGFAVLQDIWDKHVGSVETAGNILAISAHVRESTHCPYRYILRESKIRELEEDKSYFKVLTFSDMEGLSTRNKKQNLTSDNDDWVLTMSIEGPSDIMPEVSLCSGYEAYPMNYQPDESSDKHYTYEMKGPSIGPLQKLRIGLGQLERTEHLYIKKMRLANQATRTILRFPSVDTEFESHQVYEFSPVYPDIQPTLNILYTITITTASSSGTFRPAFNLIGEEGQSGSRKLSDIIKFEEGSRHEFDVDAVNLGPLRELEIIIEGEEGSSWSVEVGIADNGVHYVTETANIPGPGQLVRLSLQQR</sequence>
<dbReference type="InterPro" id="IPR052970">
    <property type="entry name" value="Inner_ear_hair_cell_LOXHD"/>
</dbReference>
<feature type="compositionally biased region" description="Acidic residues" evidence="2">
    <location>
        <begin position="444"/>
        <end position="458"/>
    </location>
</feature>
<dbReference type="PANTHER" id="PTHR45901">
    <property type="entry name" value="PROTEIN CBG12474"/>
    <property type="match status" value="1"/>
</dbReference>
<comment type="caution">
    <text evidence="5">The sequence shown here is derived from an EMBL/GenBank/DDBJ whole genome shotgun (WGS) entry which is preliminary data.</text>
</comment>
<name>A0ABR1BL75_NECAM</name>
<keyword evidence="6" id="KW-1185">Reference proteome</keyword>
<dbReference type="Pfam" id="PF03607">
    <property type="entry name" value="DCX"/>
    <property type="match status" value="1"/>
</dbReference>
<feature type="compositionally biased region" description="Polar residues" evidence="2">
    <location>
        <begin position="497"/>
        <end position="508"/>
    </location>
</feature>
<feature type="compositionally biased region" description="Basic and acidic residues" evidence="2">
    <location>
        <begin position="429"/>
        <end position="443"/>
    </location>
</feature>
<evidence type="ECO:0000259" key="3">
    <source>
        <dbReference type="PROSITE" id="PS50095"/>
    </source>
</evidence>
<protein>
    <recommendedName>
        <fullName evidence="7">PLAT/LH2 domain protein</fullName>
    </recommendedName>
</protein>
<dbReference type="SMART" id="SM00308">
    <property type="entry name" value="LH2"/>
    <property type="match status" value="1"/>
</dbReference>
<dbReference type="InterPro" id="IPR001024">
    <property type="entry name" value="PLAT/LH2_dom"/>
</dbReference>
<dbReference type="Gene3D" id="2.60.60.20">
    <property type="entry name" value="PLAT/LH2 domain"/>
    <property type="match status" value="3"/>
</dbReference>
<dbReference type="Proteomes" id="UP001303046">
    <property type="component" value="Unassembled WGS sequence"/>
</dbReference>
<evidence type="ECO:0000259" key="4">
    <source>
        <dbReference type="PROSITE" id="PS50309"/>
    </source>
</evidence>
<feature type="compositionally biased region" description="Polar residues" evidence="2">
    <location>
        <begin position="620"/>
        <end position="630"/>
    </location>
</feature>
<dbReference type="Pfam" id="PF01477">
    <property type="entry name" value="PLAT"/>
    <property type="match status" value="2"/>
</dbReference>
<feature type="region of interest" description="Disordered" evidence="2">
    <location>
        <begin position="367"/>
        <end position="644"/>
    </location>
</feature>
<feature type="region of interest" description="Disordered" evidence="2">
    <location>
        <begin position="264"/>
        <end position="353"/>
    </location>
</feature>
<feature type="compositionally biased region" description="Polar residues" evidence="2">
    <location>
        <begin position="586"/>
        <end position="599"/>
    </location>
</feature>
<dbReference type="InterPro" id="IPR003533">
    <property type="entry name" value="Doublecortin_dom"/>
</dbReference>
<dbReference type="Gene3D" id="1.20.5.190">
    <property type="match status" value="1"/>
</dbReference>
<feature type="domain" description="PLAT" evidence="3">
    <location>
        <begin position="869"/>
        <end position="984"/>
    </location>
</feature>
<dbReference type="CDD" id="cd23767">
    <property type="entry name" value="IQCD"/>
    <property type="match status" value="1"/>
</dbReference>
<dbReference type="PANTHER" id="PTHR45901:SF7">
    <property type="entry name" value="OXYGEN-REGULATED PROTEIN 1"/>
    <property type="match status" value="1"/>
</dbReference>
<evidence type="ECO:0000256" key="1">
    <source>
        <dbReference type="PROSITE-ProRule" id="PRU00152"/>
    </source>
</evidence>
<feature type="compositionally biased region" description="Acidic residues" evidence="2">
    <location>
        <begin position="521"/>
        <end position="530"/>
    </location>
</feature>
<dbReference type="InterPro" id="IPR036572">
    <property type="entry name" value="Doublecortin_dom_sf"/>
</dbReference>
<feature type="compositionally biased region" description="Polar residues" evidence="2">
    <location>
        <begin position="335"/>
        <end position="345"/>
    </location>
</feature>